<dbReference type="RefSeq" id="WP_061095391.1">
    <property type="nucleotide sequence ID" value="NZ_CP014323.1"/>
</dbReference>
<dbReference type="OrthoDB" id="9801656at2"/>
<organism evidence="5 6">
    <name type="scientific">Alteromonas macleodii</name>
    <name type="common">Pseudoalteromonas macleodii</name>
    <dbReference type="NCBI Taxonomy" id="28108"/>
    <lineage>
        <taxon>Bacteria</taxon>
        <taxon>Pseudomonadati</taxon>
        <taxon>Pseudomonadota</taxon>
        <taxon>Gammaproteobacteria</taxon>
        <taxon>Alteromonadales</taxon>
        <taxon>Alteromonadaceae</taxon>
        <taxon>Alteromonas/Salinimonas group</taxon>
        <taxon>Alteromonas</taxon>
    </lineage>
</organism>
<dbReference type="SUPFAM" id="SSF55729">
    <property type="entry name" value="Acyl-CoA N-acyltransferases (Nat)"/>
    <property type="match status" value="1"/>
</dbReference>
<dbReference type="PANTHER" id="PTHR43792:SF8">
    <property type="entry name" value="[RIBOSOMAL PROTEIN US5]-ALANINE N-ACETYLTRANSFERASE"/>
    <property type="match status" value="1"/>
</dbReference>
<accession>A0A126Q1P7</accession>
<keyword evidence="2" id="KW-0012">Acyltransferase</keyword>
<keyword evidence="1 5" id="KW-0808">Transferase</keyword>
<dbReference type="GO" id="GO:0016747">
    <property type="term" value="F:acyltransferase activity, transferring groups other than amino-acyl groups"/>
    <property type="evidence" value="ECO:0007669"/>
    <property type="project" value="InterPro"/>
</dbReference>
<evidence type="ECO:0000256" key="3">
    <source>
        <dbReference type="ARBA" id="ARBA00038502"/>
    </source>
</evidence>
<proteinExistence type="inferred from homology"/>
<reference evidence="5 6" key="1">
    <citation type="submission" date="2015-12" db="EMBL/GenBank/DDBJ databases">
        <authorList>
            <person name="Shamseldin A."/>
            <person name="Moawad H."/>
            <person name="Abd El-Rahim W.M."/>
            <person name="Sadowsky M.J."/>
        </authorList>
    </citation>
    <scope>NUCLEOTIDE SEQUENCE [LARGE SCALE GENOMIC DNA]</scope>
    <source>
        <strain evidence="5 6">D7</strain>
    </source>
</reference>
<dbReference type="Gene3D" id="3.40.630.30">
    <property type="match status" value="1"/>
</dbReference>
<name>A0A126Q1P7_ALTMA</name>
<dbReference type="AlphaFoldDB" id="A0A126Q1P7"/>
<dbReference type="EMBL" id="CP014323">
    <property type="protein sequence ID" value="AMJ98950.1"/>
    <property type="molecule type" value="Genomic_DNA"/>
</dbReference>
<dbReference type="Proteomes" id="UP000063991">
    <property type="component" value="Chromosome"/>
</dbReference>
<dbReference type="InterPro" id="IPR000182">
    <property type="entry name" value="GNAT_dom"/>
</dbReference>
<gene>
    <name evidence="5" type="ORF">AVL55_12700</name>
</gene>
<dbReference type="PANTHER" id="PTHR43792">
    <property type="entry name" value="GNAT FAMILY, PUTATIVE (AFU_ORTHOLOGUE AFUA_3G00765)-RELATED-RELATED"/>
    <property type="match status" value="1"/>
</dbReference>
<evidence type="ECO:0000256" key="1">
    <source>
        <dbReference type="ARBA" id="ARBA00022679"/>
    </source>
</evidence>
<evidence type="ECO:0000256" key="2">
    <source>
        <dbReference type="ARBA" id="ARBA00023315"/>
    </source>
</evidence>
<protein>
    <submittedName>
        <fullName evidence="5">Acetyltransferase</fullName>
    </submittedName>
</protein>
<evidence type="ECO:0000313" key="6">
    <source>
        <dbReference type="Proteomes" id="UP000063991"/>
    </source>
</evidence>
<dbReference type="InterPro" id="IPR051531">
    <property type="entry name" value="N-acetyltransferase"/>
</dbReference>
<feature type="domain" description="N-acetyltransferase" evidence="4">
    <location>
        <begin position="4"/>
        <end position="164"/>
    </location>
</feature>
<dbReference type="Pfam" id="PF13302">
    <property type="entry name" value="Acetyltransf_3"/>
    <property type="match status" value="1"/>
</dbReference>
<dbReference type="PROSITE" id="PS51186">
    <property type="entry name" value="GNAT"/>
    <property type="match status" value="1"/>
</dbReference>
<dbReference type="InterPro" id="IPR016181">
    <property type="entry name" value="Acyl_CoA_acyltransferase"/>
</dbReference>
<sequence>MSKVTLRDFKTSDVGRLVDILNQPSVTQFLSTKIPSPYTKEDAIWWIEEGSKEGFIRAVEYDGELVGGIGVNPGNFEYERAGEVGYWLCSSHWRKGIMRDALRQIIALTFSNTSIERIFACVFSSNLASQKLLLDAGFKQEAISQRAIFKNERFYDCHIFATLR</sequence>
<evidence type="ECO:0000313" key="5">
    <source>
        <dbReference type="EMBL" id="AMJ98950.1"/>
    </source>
</evidence>
<evidence type="ECO:0000259" key="4">
    <source>
        <dbReference type="PROSITE" id="PS51186"/>
    </source>
</evidence>
<comment type="similarity">
    <text evidence="3">Belongs to the acetyltransferase family. RimJ subfamily.</text>
</comment>